<organism evidence="2 3">
    <name type="scientific">Lutibaculum baratangense AMV1</name>
    <dbReference type="NCBI Taxonomy" id="631454"/>
    <lineage>
        <taxon>Bacteria</taxon>
        <taxon>Pseudomonadati</taxon>
        <taxon>Pseudomonadota</taxon>
        <taxon>Alphaproteobacteria</taxon>
        <taxon>Hyphomicrobiales</taxon>
        <taxon>Tepidamorphaceae</taxon>
        <taxon>Lutibaculum</taxon>
    </lineage>
</organism>
<keyword evidence="3" id="KW-1185">Reference proteome</keyword>
<dbReference type="AlphaFoldDB" id="V4T8P7"/>
<dbReference type="GO" id="GO:0016491">
    <property type="term" value="F:oxidoreductase activity"/>
    <property type="evidence" value="ECO:0007669"/>
    <property type="project" value="InterPro"/>
</dbReference>
<reference evidence="2 3" key="1">
    <citation type="journal article" date="2014" name="Genome Announc.">
        <title>Draft Genome Sequence of Lutibaculum baratangense Strain AMV1T, Isolated from a Mud Volcano in Andamans, India.</title>
        <authorList>
            <person name="Singh A."/>
            <person name="Sreenivas A."/>
            <person name="Sathyanarayana Reddy G."/>
            <person name="Pinnaka A.K."/>
            <person name="Shivaji S."/>
        </authorList>
    </citation>
    <scope>NUCLEOTIDE SEQUENCE [LARGE SCALE GENOMIC DNA]</scope>
    <source>
        <strain evidence="2 3">AMV1</strain>
    </source>
</reference>
<dbReference type="STRING" id="631454.N177_4055"/>
<dbReference type="eggNOG" id="COG0431">
    <property type="taxonomic scope" value="Bacteria"/>
</dbReference>
<dbReference type="Gene3D" id="3.40.50.360">
    <property type="match status" value="1"/>
</dbReference>
<proteinExistence type="predicted"/>
<dbReference type="Proteomes" id="UP000017819">
    <property type="component" value="Unassembled WGS sequence"/>
</dbReference>
<dbReference type="GO" id="GO:0010181">
    <property type="term" value="F:FMN binding"/>
    <property type="evidence" value="ECO:0007669"/>
    <property type="project" value="TreeGrafter"/>
</dbReference>
<evidence type="ECO:0000313" key="2">
    <source>
        <dbReference type="EMBL" id="ESR22918.1"/>
    </source>
</evidence>
<evidence type="ECO:0000259" key="1">
    <source>
        <dbReference type="Pfam" id="PF03358"/>
    </source>
</evidence>
<comment type="caution">
    <text evidence="2">The sequence shown here is derived from an EMBL/GenBank/DDBJ whole genome shotgun (WGS) entry which is preliminary data.</text>
</comment>
<evidence type="ECO:0000313" key="3">
    <source>
        <dbReference type="Proteomes" id="UP000017819"/>
    </source>
</evidence>
<feature type="domain" description="NADPH-dependent FMN reductase-like" evidence="1">
    <location>
        <begin position="11"/>
        <end position="153"/>
    </location>
</feature>
<dbReference type="InterPro" id="IPR050712">
    <property type="entry name" value="NAD(P)H-dep_reductase"/>
</dbReference>
<sequence>MSDGKELVFGVLVGSLRKASLNRKVAENMQEHAPDGVRIEMLPSIGDIPIYDEDLEAEGLPEPVERLAAAIRAVDGLVIVTPEYNYSVPGPLKNAIDWMTQTKPQPLAGKPTAIATASPSPYGGIRCQHHLRQVLVALNAETVVRPEVHIATADEKFDDRGRLTDERAREFLGKLLASLADHARRLG</sequence>
<dbReference type="InterPro" id="IPR005025">
    <property type="entry name" value="FMN_Rdtase-like_dom"/>
</dbReference>
<dbReference type="PANTHER" id="PTHR30543">
    <property type="entry name" value="CHROMATE REDUCTASE"/>
    <property type="match status" value="1"/>
</dbReference>
<dbReference type="Pfam" id="PF03358">
    <property type="entry name" value="FMN_red"/>
    <property type="match status" value="1"/>
</dbReference>
<dbReference type="SUPFAM" id="SSF52218">
    <property type="entry name" value="Flavoproteins"/>
    <property type="match status" value="1"/>
</dbReference>
<protein>
    <submittedName>
        <fullName evidence="2">Putative oxidoreductase</fullName>
    </submittedName>
</protein>
<dbReference type="PANTHER" id="PTHR30543:SF21">
    <property type="entry name" value="NAD(P)H-DEPENDENT FMN REDUCTASE LOT6"/>
    <property type="match status" value="1"/>
</dbReference>
<dbReference type="InterPro" id="IPR029039">
    <property type="entry name" value="Flavoprotein-like_sf"/>
</dbReference>
<dbReference type="PATRIC" id="fig|631454.5.peg.4006"/>
<dbReference type="RefSeq" id="WP_023434164.1">
    <property type="nucleotide sequence ID" value="NZ_AWXZ01000040.1"/>
</dbReference>
<dbReference type="EMBL" id="AWXZ01000040">
    <property type="protein sequence ID" value="ESR22918.1"/>
    <property type="molecule type" value="Genomic_DNA"/>
</dbReference>
<name>V4T8P7_9HYPH</name>
<dbReference type="OrthoDB" id="9812295at2"/>
<gene>
    <name evidence="2" type="ORF">N177_4055</name>
</gene>
<accession>V4T8P7</accession>
<dbReference type="GO" id="GO:0005829">
    <property type="term" value="C:cytosol"/>
    <property type="evidence" value="ECO:0007669"/>
    <property type="project" value="TreeGrafter"/>
</dbReference>